<reference evidence="2 3" key="1">
    <citation type="submission" date="2019-08" db="EMBL/GenBank/DDBJ databases">
        <title>The genome of the soybean aphid Biotype 1, its phylome, world population structure and adaptation to the North American continent.</title>
        <authorList>
            <person name="Giordano R."/>
            <person name="Donthu R.K."/>
            <person name="Hernandez A.G."/>
            <person name="Wright C.L."/>
            <person name="Zimin A.V."/>
        </authorList>
    </citation>
    <scope>NUCLEOTIDE SEQUENCE [LARGE SCALE GENOMIC DNA]</scope>
    <source>
        <tissue evidence="2">Whole aphids</tissue>
    </source>
</reference>
<feature type="region of interest" description="Disordered" evidence="1">
    <location>
        <begin position="149"/>
        <end position="168"/>
    </location>
</feature>
<organism evidence="2 3">
    <name type="scientific">Aphis glycines</name>
    <name type="common">Soybean aphid</name>
    <dbReference type="NCBI Taxonomy" id="307491"/>
    <lineage>
        <taxon>Eukaryota</taxon>
        <taxon>Metazoa</taxon>
        <taxon>Ecdysozoa</taxon>
        <taxon>Arthropoda</taxon>
        <taxon>Hexapoda</taxon>
        <taxon>Insecta</taxon>
        <taxon>Pterygota</taxon>
        <taxon>Neoptera</taxon>
        <taxon>Paraneoptera</taxon>
        <taxon>Hemiptera</taxon>
        <taxon>Sternorrhyncha</taxon>
        <taxon>Aphidomorpha</taxon>
        <taxon>Aphidoidea</taxon>
        <taxon>Aphididae</taxon>
        <taxon>Aphidini</taxon>
        <taxon>Aphis</taxon>
        <taxon>Aphis</taxon>
    </lineage>
</organism>
<sequence>MSTNILSNTPTSMIYNKYNKAQISGVMDQHFPWLVFYNKWINWYTQERKNSKLSLLLGKSLNQNLQDYSPLSNRLDFDYYLLKSYRSVKYLPNGGDAQNFNGVGLVDISPCTSSSDEPDQLTAIVFPQPASLADRQRLRANDATEFSGTPQEFASSGSGVGKAESKKYGEGPGVATLLRPLLEDRLISDKCSKLVLSVKPFISKNKTNLKFSNDSGTPCFVLLGSLSGLCSSSDSVPESWSTVFN</sequence>
<dbReference type="Proteomes" id="UP000475862">
    <property type="component" value="Unassembled WGS sequence"/>
</dbReference>
<evidence type="ECO:0000313" key="2">
    <source>
        <dbReference type="EMBL" id="KAE9545273.1"/>
    </source>
</evidence>
<evidence type="ECO:0000313" key="3">
    <source>
        <dbReference type="Proteomes" id="UP000475862"/>
    </source>
</evidence>
<protein>
    <submittedName>
        <fullName evidence="2">Uncharacterized protein</fullName>
    </submittedName>
</protein>
<name>A0A6G0U8J8_APHGL</name>
<accession>A0A6G0U8J8</accession>
<proteinExistence type="predicted"/>
<dbReference type="EMBL" id="VYZN01000001">
    <property type="protein sequence ID" value="KAE9545273.1"/>
    <property type="molecule type" value="Genomic_DNA"/>
</dbReference>
<keyword evidence="3" id="KW-1185">Reference proteome</keyword>
<gene>
    <name evidence="2" type="ORF">AGLY_000816</name>
</gene>
<comment type="caution">
    <text evidence="2">The sequence shown here is derived from an EMBL/GenBank/DDBJ whole genome shotgun (WGS) entry which is preliminary data.</text>
</comment>
<dbReference type="AlphaFoldDB" id="A0A6G0U8J8"/>
<evidence type="ECO:0000256" key="1">
    <source>
        <dbReference type="SAM" id="MobiDB-lite"/>
    </source>
</evidence>